<dbReference type="RefSeq" id="WP_012303537.1">
    <property type="nucleotide sequence ID" value="NZ_CP009792.1"/>
</dbReference>
<gene>
    <name evidence="2" type="ordered locus">YPK_0631</name>
</gene>
<dbReference type="Pfam" id="PF13031">
    <property type="entry name" value="DUF3892"/>
    <property type="match status" value="1"/>
</dbReference>
<sequence>MAEKWADYLISKVRYNDEHTHITHVYVHVDKGDTVGDGTSETRQWVVNKIDGSYTFYTIYKGDDGKWKKGQKVVKDRVNGTNYLTTRPNGTSKDNLENLPEY</sequence>
<dbReference type="PATRIC" id="fig|502800.11.peg.1247"/>
<dbReference type="KEGG" id="ypy:YPK_0631"/>
<organism evidence="2">
    <name type="scientific">Yersinia pseudotuberculosis serotype O:3 (strain YPIII)</name>
    <dbReference type="NCBI Taxonomy" id="502800"/>
    <lineage>
        <taxon>Bacteria</taxon>
        <taxon>Pseudomonadati</taxon>
        <taxon>Pseudomonadota</taxon>
        <taxon>Gammaproteobacteria</taxon>
        <taxon>Enterobacterales</taxon>
        <taxon>Yersiniaceae</taxon>
        <taxon>Yersinia</taxon>
    </lineage>
</organism>
<dbReference type="InterPro" id="IPR024997">
    <property type="entry name" value="DUF3892"/>
</dbReference>
<protein>
    <recommendedName>
        <fullName evidence="3">DUF3892 domain-containing protein</fullName>
    </recommendedName>
</protein>
<dbReference type="EMBL" id="CP000950">
    <property type="protein sequence ID" value="ACA66934.1"/>
    <property type="molecule type" value="Genomic_DNA"/>
</dbReference>
<proteinExistence type="predicted"/>
<accession>A0A0H3B1B0</accession>
<dbReference type="AlphaFoldDB" id="A0A0H3B1B0"/>
<reference evidence="2" key="1">
    <citation type="submission" date="2008-02" db="EMBL/GenBank/DDBJ databases">
        <title>Complete sequence of Yersinia pseudotuberculosis YPIII.</title>
        <authorList>
            <consortium name="US DOE Joint Genome Institute"/>
            <person name="Challacombe J.F."/>
            <person name="Bruce D."/>
            <person name="Detter J.C."/>
            <person name="Green L."/>
            <person name="Land M."/>
            <person name="Munk C."/>
            <person name="Lindler L.E."/>
            <person name="Nikolich M.P."/>
            <person name="Brettin T."/>
        </authorList>
    </citation>
    <scope>NUCLEOTIDE SEQUENCE</scope>
    <source>
        <strain evidence="2">YPIII</strain>
    </source>
</reference>
<feature type="region of interest" description="Disordered" evidence="1">
    <location>
        <begin position="79"/>
        <end position="102"/>
    </location>
</feature>
<evidence type="ECO:0008006" key="3">
    <source>
        <dbReference type="Google" id="ProtNLM"/>
    </source>
</evidence>
<feature type="compositionally biased region" description="Polar residues" evidence="1">
    <location>
        <begin position="79"/>
        <end position="93"/>
    </location>
</feature>
<evidence type="ECO:0000256" key="1">
    <source>
        <dbReference type="SAM" id="MobiDB-lite"/>
    </source>
</evidence>
<name>A0A0H3B1B0_YERPY</name>
<evidence type="ECO:0000313" key="2">
    <source>
        <dbReference type="EMBL" id="ACA66934.1"/>
    </source>
</evidence>